<dbReference type="InterPro" id="IPR012338">
    <property type="entry name" value="Beta-lactam/transpept-like"/>
</dbReference>
<evidence type="ECO:0000313" key="3">
    <source>
        <dbReference type="Proteomes" id="UP000295344"/>
    </source>
</evidence>
<name>A0A4R7FSD0_9MICO</name>
<dbReference type="AlphaFoldDB" id="A0A4R7FSD0"/>
<reference evidence="2 3" key="1">
    <citation type="submission" date="2019-03" db="EMBL/GenBank/DDBJ databases">
        <title>Genomic Encyclopedia of Archaeal and Bacterial Type Strains, Phase II (KMG-II): from individual species to whole genera.</title>
        <authorList>
            <person name="Goeker M."/>
        </authorList>
    </citation>
    <scope>NUCLEOTIDE SEQUENCE [LARGE SCALE GENOMIC DNA]</scope>
    <source>
        <strain evidence="2 3">DSM 24782</strain>
    </source>
</reference>
<keyword evidence="3" id="KW-1185">Reference proteome</keyword>
<dbReference type="Pfam" id="PF00144">
    <property type="entry name" value="Beta-lactamase"/>
    <property type="match status" value="1"/>
</dbReference>
<dbReference type="PANTHER" id="PTHR46825">
    <property type="entry name" value="D-ALANYL-D-ALANINE-CARBOXYPEPTIDASE/ENDOPEPTIDASE AMPH"/>
    <property type="match status" value="1"/>
</dbReference>
<comment type="caution">
    <text evidence="2">The sequence shown here is derived from an EMBL/GenBank/DDBJ whole genome shotgun (WGS) entry which is preliminary data.</text>
</comment>
<dbReference type="RefSeq" id="WP_133765429.1">
    <property type="nucleotide sequence ID" value="NZ_BAAARP010000001.1"/>
</dbReference>
<dbReference type="OrthoDB" id="3863176at2"/>
<gene>
    <name evidence="2" type="ORF">CLV52_1312</name>
</gene>
<protein>
    <submittedName>
        <fullName evidence="2">CubicO group peptidase (Beta-lactamase class C family)</fullName>
    </submittedName>
</protein>
<evidence type="ECO:0000259" key="1">
    <source>
        <dbReference type="Pfam" id="PF00144"/>
    </source>
</evidence>
<dbReference type="EMBL" id="SOAM01000001">
    <property type="protein sequence ID" value="TDS80743.1"/>
    <property type="molecule type" value="Genomic_DNA"/>
</dbReference>
<dbReference type="InterPro" id="IPR050491">
    <property type="entry name" value="AmpC-like"/>
</dbReference>
<dbReference type="Gene3D" id="3.40.710.10">
    <property type="entry name" value="DD-peptidase/beta-lactamase superfamily"/>
    <property type="match status" value="1"/>
</dbReference>
<dbReference type="Proteomes" id="UP000295344">
    <property type="component" value="Unassembled WGS sequence"/>
</dbReference>
<dbReference type="InterPro" id="IPR001466">
    <property type="entry name" value="Beta-lactam-related"/>
</dbReference>
<dbReference type="SUPFAM" id="SSF56601">
    <property type="entry name" value="beta-lactamase/transpeptidase-like"/>
    <property type="match status" value="1"/>
</dbReference>
<organism evidence="2 3">
    <name type="scientific">Amnibacterium kyonggiense</name>
    <dbReference type="NCBI Taxonomy" id="595671"/>
    <lineage>
        <taxon>Bacteria</taxon>
        <taxon>Bacillati</taxon>
        <taxon>Actinomycetota</taxon>
        <taxon>Actinomycetes</taxon>
        <taxon>Micrococcales</taxon>
        <taxon>Microbacteriaceae</taxon>
        <taxon>Amnibacterium</taxon>
    </lineage>
</organism>
<evidence type="ECO:0000313" key="2">
    <source>
        <dbReference type="EMBL" id="TDS80743.1"/>
    </source>
</evidence>
<feature type="domain" description="Beta-lactamase-related" evidence="1">
    <location>
        <begin position="17"/>
        <end position="335"/>
    </location>
</feature>
<dbReference type="PANTHER" id="PTHR46825:SF15">
    <property type="entry name" value="BETA-LACTAMASE-RELATED DOMAIN-CONTAINING PROTEIN"/>
    <property type="match status" value="1"/>
</dbReference>
<proteinExistence type="predicted"/>
<sequence>MPYRVDRLPLAVPAMEELAATRVREGKAPATAWAVFGPEGVVAAGAESDPAVGPVPDAGTAFRVASCTKSFTAATLLTFVAEGALSLETPLTDVLDASVLGASRAPTLGELAAMAGGIPIDDPWADRQESMTTADFDALVADGVRLVSEPGTRYEYSSFAYAILGRVLERIGGRPYPRLVHERIIDPLGLAGLGYDRGVDATIAPGYARVEGRWVEQPWAEPGAFSALGGIIATPTALATWAGWLAAAWRDDGDAVLAADLRRAMQEPRTPVPGPAPTHYGLGLVVEEHERHGRVISHSGGYPGYGAHMRWHPASGIGVVVLENARYSGATLPATRALQVLLDGALDPEAEPVLWPETAAARDVVEGLLRSWDDGAVAAIAADNVELDETSALRRAHAERLRDRVALASDAPVLPLSDAGARSDSPAHLAWTVRGARGAIRCEIRMTPVREPKLQTLALQLG</sequence>
<accession>A0A4R7FSD0</accession>